<proteinExistence type="predicted"/>
<name>A0ACB8B8C4_9AGAM</name>
<organism evidence="1 2">
    <name type="scientific">Leucogyrophana mollusca</name>
    <dbReference type="NCBI Taxonomy" id="85980"/>
    <lineage>
        <taxon>Eukaryota</taxon>
        <taxon>Fungi</taxon>
        <taxon>Dikarya</taxon>
        <taxon>Basidiomycota</taxon>
        <taxon>Agaricomycotina</taxon>
        <taxon>Agaricomycetes</taxon>
        <taxon>Agaricomycetidae</taxon>
        <taxon>Boletales</taxon>
        <taxon>Boletales incertae sedis</taxon>
        <taxon>Leucogyrophana</taxon>
    </lineage>
</organism>
<dbReference type="Proteomes" id="UP000790709">
    <property type="component" value="Unassembled WGS sequence"/>
</dbReference>
<evidence type="ECO:0000313" key="1">
    <source>
        <dbReference type="EMBL" id="KAH7921032.1"/>
    </source>
</evidence>
<gene>
    <name evidence="1" type="ORF">BV22DRAFT_1198490</name>
</gene>
<protein>
    <submittedName>
        <fullName evidence="1">Uncharacterized protein</fullName>
    </submittedName>
</protein>
<accession>A0ACB8B8C4</accession>
<keyword evidence="2" id="KW-1185">Reference proteome</keyword>
<evidence type="ECO:0000313" key="2">
    <source>
        <dbReference type="Proteomes" id="UP000790709"/>
    </source>
</evidence>
<sequence>MFRNMRIAFAFHSPGFVSVPPRRTSQLYHVASLATAARRSNHAPKGISGLILAQGDLDCRRREVWNNNWGVSNFHSTPTNQGIHLIPMMLGAFKASTTIEVARTAARIALTFVPLILFKNMRTKKYIAHHGRFHNGEPASPEKKALLLKKIRKRTIAFHVLVFTPIALFWLALLASVEQTPLTGRWRMIILSPEEEDEIAANLAGPKWYQAVGEILAAEGPVKFMAPTDWRYQWVRSTLQRLENGIPALQQRELDTHWLEVGPNDSPLPPPAEYPLRPRPRASDTMRRFTETLCGRACTTTSHTISGPPYSLLIVDRPDASNAFSYGFGPDGGCGVVVYSGFLDDVLSKVSLSDSLPRSQPEETSWWNHLFGGLFSMSPPPPAHPIPTPEQTSELAILLAHELAHLILSHHLETLSSGTIIVPAMISMVADITRTLLFPITMLFGPFVNDAVAQMGKVGSGELTKVGEYCTSMSQEIEADVVSARLLAHAGFDAREAVTFWESRQNTPKSADCSSTKHSDPSSPDSSWRLARRIMGSSHPVNEVRVEKLKSELVRWELEKRAALQKRIDGETSQGRQALGIL</sequence>
<reference evidence="1" key="1">
    <citation type="journal article" date="2021" name="New Phytol.">
        <title>Evolutionary innovations through gain and loss of genes in the ectomycorrhizal Boletales.</title>
        <authorList>
            <person name="Wu G."/>
            <person name="Miyauchi S."/>
            <person name="Morin E."/>
            <person name="Kuo A."/>
            <person name="Drula E."/>
            <person name="Varga T."/>
            <person name="Kohler A."/>
            <person name="Feng B."/>
            <person name="Cao Y."/>
            <person name="Lipzen A."/>
            <person name="Daum C."/>
            <person name="Hundley H."/>
            <person name="Pangilinan J."/>
            <person name="Johnson J."/>
            <person name="Barry K."/>
            <person name="LaButti K."/>
            <person name="Ng V."/>
            <person name="Ahrendt S."/>
            <person name="Min B."/>
            <person name="Choi I.G."/>
            <person name="Park H."/>
            <person name="Plett J.M."/>
            <person name="Magnuson J."/>
            <person name="Spatafora J.W."/>
            <person name="Nagy L.G."/>
            <person name="Henrissat B."/>
            <person name="Grigoriev I.V."/>
            <person name="Yang Z.L."/>
            <person name="Xu J."/>
            <person name="Martin F.M."/>
        </authorList>
    </citation>
    <scope>NUCLEOTIDE SEQUENCE</scope>
    <source>
        <strain evidence="1">KUC20120723A-06</strain>
    </source>
</reference>
<dbReference type="EMBL" id="MU266545">
    <property type="protein sequence ID" value="KAH7921032.1"/>
    <property type="molecule type" value="Genomic_DNA"/>
</dbReference>
<comment type="caution">
    <text evidence="1">The sequence shown here is derived from an EMBL/GenBank/DDBJ whole genome shotgun (WGS) entry which is preliminary data.</text>
</comment>